<gene>
    <name evidence="8" type="ORF">Taro_051324</name>
</gene>
<dbReference type="GO" id="GO:0002758">
    <property type="term" value="P:innate immune response-activating signaling pathway"/>
    <property type="evidence" value="ECO:0007669"/>
    <property type="project" value="UniProtKB-ARBA"/>
</dbReference>
<dbReference type="FunFam" id="1.10.10.10:FF:000322">
    <property type="entry name" value="Probable disease resistance protein At1g63360"/>
    <property type="match status" value="1"/>
</dbReference>
<dbReference type="InterPro" id="IPR002182">
    <property type="entry name" value="NB-ARC"/>
</dbReference>
<evidence type="ECO:0000256" key="4">
    <source>
        <dbReference type="ARBA" id="ARBA00022840"/>
    </source>
</evidence>
<comment type="similarity">
    <text evidence="1">Belongs to the disease resistance NB-LRR family.</text>
</comment>
<dbReference type="PANTHER" id="PTHR33463">
    <property type="entry name" value="NB-ARC DOMAIN-CONTAINING PROTEIN-RELATED"/>
    <property type="match status" value="1"/>
</dbReference>
<dbReference type="Proteomes" id="UP000652761">
    <property type="component" value="Unassembled WGS sequence"/>
</dbReference>
<proteinExistence type="inferred from homology"/>
<reference evidence="8" key="1">
    <citation type="submission" date="2017-07" db="EMBL/GenBank/DDBJ databases">
        <title>Taro Niue Genome Assembly and Annotation.</title>
        <authorList>
            <person name="Atibalentja N."/>
            <person name="Keating K."/>
            <person name="Fields C.J."/>
        </authorList>
    </citation>
    <scope>NUCLEOTIDE SEQUENCE</scope>
    <source>
        <strain evidence="8">Niue_2</strain>
        <tissue evidence="8">Leaf</tissue>
    </source>
</reference>
<evidence type="ECO:0000313" key="8">
    <source>
        <dbReference type="EMBL" id="MQM18335.1"/>
    </source>
</evidence>
<feature type="domain" description="Disease resistance protein winged helix" evidence="6">
    <location>
        <begin position="538"/>
        <end position="611"/>
    </location>
</feature>
<keyword evidence="3" id="KW-0611">Plant defense</keyword>
<dbReference type="SUPFAM" id="SSF52540">
    <property type="entry name" value="P-loop containing nucleoside triphosphate hydrolases"/>
    <property type="match status" value="1"/>
</dbReference>
<dbReference type="PANTHER" id="PTHR33463:SF204">
    <property type="entry name" value="NB-ARC DOMAIN-CONTAINING PROTEIN"/>
    <property type="match status" value="1"/>
</dbReference>
<evidence type="ECO:0000259" key="5">
    <source>
        <dbReference type="Pfam" id="PF00931"/>
    </source>
</evidence>
<dbReference type="SUPFAM" id="SSF52058">
    <property type="entry name" value="L domain-like"/>
    <property type="match status" value="1"/>
</dbReference>
<evidence type="ECO:0000259" key="7">
    <source>
        <dbReference type="Pfam" id="PF23598"/>
    </source>
</evidence>
<evidence type="ECO:0000259" key="6">
    <source>
        <dbReference type="Pfam" id="PF23559"/>
    </source>
</evidence>
<keyword evidence="2" id="KW-0677">Repeat</keyword>
<dbReference type="Gene3D" id="1.10.10.10">
    <property type="entry name" value="Winged helix-like DNA-binding domain superfamily/Winged helix DNA-binding domain"/>
    <property type="match status" value="1"/>
</dbReference>
<dbReference type="GO" id="GO:0042742">
    <property type="term" value="P:defense response to bacterium"/>
    <property type="evidence" value="ECO:0007669"/>
    <property type="project" value="UniProtKB-ARBA"/>
</dbReference>
<keyword evidence="4" id="KW-0547">Nucleotide-binding</keyword>
<protein>
    <submittedName>
        <fullName evidence="8">Uncharacterized protein</fullName>
    </submittedName>
</protein>
<dbReference type="FunFam" id="3.40.50.300:FF:001091">
    <property type="entry name" value="Probable disease resistance protein At1g61300"/>
    <property type="match status" value="1"/>
</dbReference>
<dbReference type="Pfam" id="PF23598">
    <property type="entry name" value="LRR_14"/>
    <property type="match status" value="1"/>
</dbReference>
<dbReference type="Gene3D" id="1.10.8.430">
    <property type="entry name" value="Helical domain of apoptotic protease-activating factors"/>
    <property type="match status" value="1"/>
</dbReference>
<evidence type="ECO:0000256" key="3">
    <source>
        <dbReference type="ARBA" id="ARBA00022821"/>
    </source>
</evidence>
<dbReference type="Pfam" id="PF00931">
    <property type="entry name" value="NB-ARC"/>
    <property type="match status" value="1"/>
</dbReference>
<sequence length="836" mass="92603">MAEPHQLLQLLLEFCDFAEPGSQPLGVHLPRGALEYGLVLDQGPPDVVANVEAPNKGSWACSTRLPDARRGPEHGASDVFSGALGLLLSKDARQFCPARPGGSSLPRLLREISQSINGLLHRQLMPGVLDAGLSFLKDLAAEGIGNLYNLGKNAEVLFRDMRDLGDARKDLLVQVEIQERQQVMERTQQVIRWFEDVDTLQTDVEAFRVAFQLRATCLEGCSFGSLRSNFGLGRKTADLLRRVRELRDRKGSLGSELVAGIPPRSVEEISAPPSTPFASGEKILSEIEGCLRDDAVGIVGIYGMGGIGKTTLLTKLNNSFLTSGTGEFDAVIWVTVSKDANTPKIQKEIGERIGLSLEADAMAFQEVEQARKLFNALSRKKFLLLLDDMWEQIDLEKTGIPYPCRENKSKIIFTTRSEYVCTLMDAQKHIKVNFLNKRESWMLFSEKVGTKVDLHNPTIHPLAQTVANKCGGLPLALITVGRAMANARTVMEWEEAIALLGESPNELSGMEDALSLLKFSFDRLKDEATKQCLLYCSLFPEDHEIDITELVECWLGEGLLDSEQSDSIDRARNMGHNIITRLQVSCLLESVNSSIQRVKCVKMHDVVREMALWLTGGNFDPMNRFLVYAGKGITQFPTARRWQYAKRVSLMLSVIAKLPNLSCSCSCLLTLLLSNCGKLMSIPQGFFLFTPVLHVLNLSSSSIKELPEEMGSLVQLRYLNLSSTEIKSLPKGLGKLINLKILDLSWTYRLLSVPRECIVTLSRLQSLNLYGSGYSFEEGTSDLVAFSDLECSLEELEELGLTFSLLTDNWSGLGPHNTAHVLEVPGQNLLQPHAFI</sequence>
<name>A0A843XGM2_COLES</name>
<dbReference type="Pfam" id="PF23559">
    <property type="entry name" value="WHD_DRP"/>
    <property type="match status" value="1"/>
</dbReference>
<evidence type="ECO:0000256" key="2">
    <source>
        <dbReference type="ARBA" id="ARBA00022737"/>
    </source>
</evidence>
<dbReference type="EMBL" id="NMUH01008124">
    <property type="protein sequence ID" value="MQM18335.1"/>
    <property type="molecule type" value="Genomic_DNA"/>
</dbReference>
<dbReference type="GO" id="GO:0009626">
    <property type="term" value="P:plant-type hypersensitive response"/>
    <property type="evidence" value="ECO:0007669"/>
    <property type="project" value="UniProtKB-ARBA"/>
</dbReference>
<dbReference type="Gene3D" id="3.40.50.300">
    <property type="entry name" value="P-loop containing nucleotide triphosphate hydrolases"/>
    <property type="match status" value="1"/>
</dbReference>
<dbReference type="Gene3D" id="3.80.10.10">
    <property type="entry name" value="Ribonuclease Inhibitor"/>
    <property type="match status" value="1"/>
</dbReference>
<dbReference type="InterPro" id="IPR032675">
    <property type="entry name" value="LRR_dom_sf"/>
</dbReference>
<accession>A0A843XGM2</accession>
<dbReference type="FunFam" id="1.10.8.430:FF:000003">
    <property type="entry name" value="Probable disease resistance protein At5g66910"/>
    <property type="match status" value="1"/>
</dbReference>
<evidence type="ECO:0000256" key="1">
    <source>
        <dbReference type="ARBA" id="ARBA00008894"/>
    </source>
</evidence>
<dbReference type="PRINTS" id="PR00364">
    <property type="entry name" value="DISEASERSIST"/>
</dbReference>
<evidence type="ECO:0000313" key="9">
    <source>
        <dbReference type="Proteomes" id="UP000652761"/>
    </source>
</evidence>
<feature type="domain" description="NB-ARC" evidence="5">
    <location>
        <begin position="284"/>
        <end position="451"/>
    </location>
</feature>
<keyword evidence="9" id="KW-1185">Reference proteome</keyword>
<dbReference type="InterPro" id="IPR036388">
    <property type="entry name" value="WH-like_DNA-bd_sf"/>
</dbReference>
<dbReference type="GO" id="GO:0043531">
    <property type="term" value="F:ADP binding"/>
    <property type="evidence" value="ECO:0007669"/>
    <property type="project" value="InterPro"/>
</dbReference>
<dbReference type="AlphaFoldDB" id="A0A843XGM2"/>
<comment type="caution">
    <text evidence="8">The sequence shown here is derived from an EMBL/GenBank/DDBJ whole genome shotgun (WGS) entry which is preliminary data.</text>
</comment>
<dbReference type="InterPro" id="IPR055414">
    <property type="entry name" value="LRR_R13L4/SHOC2-like"/>
</dbReference>
<keyword evidence="4" id="KW-0067">ATP-binding</keyword>
<dbReference type="GO" id="GO:0005524">
    <property type="term" value="F:ATP binding"/>
    <property type="evidence" value="ECO:0007669"/>
    <property type="project" value="UniProtKB-KW"/>
</dbReference>
<feature type="domain" description="Disease resistance R13L4/SHOC-2-like LRR" evidence="7">
    <location>
        <begin position="653"/>
        <end position="802"/>
    </location>
</feature>
<organism evidence="8 9">
    <name type="scientific">Colocasia esculenta</name>
    <name type="common">Wild taro</name>
    <name type="synonym">Arum esculentum</name>
    <dbReference type="NCBI Taxonomy" id="4460"/>
    <lineage>
        <taxon>Eukaryota</taxon>
        <taxon>Viridiplantae</taxon>
        <taxon>Streptophyta</taxon>
        <taxon>Embryophyta</taxon>
        <taxon>Tracheophyta</taxon>
        <taxon>Spermatophyta</taxon>
        <taxon>Magnoliopsida</taxon>
        <taxon>Liliopsida</taxon>
        <taxon>Araceae</taxon>
        <taxon>Aroideae</taxon>
        <taxon>Colocasieae</taxon>
        <taxon>Colocasia</taxon>
    </lineage>
</organism>
<dbReference type="InterPro" id="IPR050905">
    <property type="entry name" value="Plant_NBS-LRR"/>
</dbReference>
<dbReference type="InterPro" id="IPR058922">
    <property type="entry name" value="WHD_DRP"/>
</dbReference>
<dbReference type="InterPro" id="IPR027417">
    <property type="entry name" value="P-loop_NTPase"/>
</dbReference>
<dbReference type="OrthoDB" id="1356450at2759"/>
<dbReference type="InterPro" id="IPR042197">
    <property type="entry name" value="Apaf_helical"/>
</dbReference>